<reference evidence="1 2" key="1">
    <citation type="submission" date="2024-08" db="EMBL/GenBank/DDBJ databases">
        <authorList>
            <person name="Cucini C."/>
            <person name="Frati F."/>
        </authorList>
    </citation>
    <scope>NUCLEOTIDE SEQUENCE [LARGE SCALE GENOMIC DNA]</scope>
</reference>
<dbReference type="EMBL" id="CAXLJM020000015">
    <property type="protein sequence ID" value="CAL8081270.1"/>
    <property type="molecule type" value="Genomic_DNA"/>
</dbReference>
<accession>A0ABP1PXI7</accession>
<protein>
    <submittedName>
        <fullName evidence="1">Uncharacterized protein</fullName>
    </submittedName>
</protein>
<comment type="caution">
    <text evidence="1">The sequence shown here is derived from an EMBL/GenBank/DDBJ whole genome shotgun (WGS) entry which is preliminary data.</text>
</comment>
<evidence type="ECO:0000313" key="2">
    <source>
        <dbReference type="Proteomes" id="UP001642540"/>
    </source>
</evidence>
<keyword evidence="2" id="KW-1185">Reference proteome</keyword>
<evidence type="ECO:0000313" key="1">
    <source>
        <dbReference type="EMBL" id="CAL8081270.1"/>
    </source>
</evidence>
<name>A0ABP1PXI7_9HEXA</name>
<organism evidence="1 2">
    <name type="scientific">Orchesella dallaii</name>
    <dbReference type="NCBI Taxonomy" id="48710"/>
    <lineage>
        <taxon>Eukaryota</taxon>
        <taxon>Metazoa</taxon>
        <taxon>Ecdysozoa</taxon>
        <taxon>Arthropoda</taxon>
        <taxon>Hexapoda</taxon>
        <taxon>Collembola</taxon>
        <taxon>Entomobryomorpha</taxon>
        <taxon>Entomobryoidea</taxon>
        <taxon>Orchesellidae</taxon>
        <taxon>Orchesellinae</taxon>
        <taxon>Orchesella</taxon>
    </lineage>
</organism>
<gene>
    <name evidence="1" type="ORF">ODALV1_LOCUS4871</name>
</gene>
<sequence length="133" mass="15479">MQNREKQRRREEDFVEIAYMAMRSALDPVLTGTEKVVEQKRSVLNLHSIYSSDHDAGLNNILSMEQQRQDPFIPVVVIGTCTCNTILACNHLIIDLNQAQQYRRHQQHHQQGEEETRKRNLCCYHASSLSPFQ</sequence>
<proteinExistence type="predicted"/>
<dbReference type="Proteomes" id="UP001642540">
    <property type="component" value="Unassembled WGS sequence"/>
</dbReference>